<reference evidence="7" key="3">
    <citation type="submission" date="2025-05" db="UniProtKB">
        <authorList>
            <consortium name="EnsemblMetazoa"/>
        </authorList>
    </citation>
    <scope>IDENTIFICATION</scope>
</reference>
<evidence type="ECO:0000256" key="5">
    <source>
        <dbReference type="ARBA" id="ARBA00068496"/>
    </source>
</evidence>
<protein>
    <recommendedName>
        <fullName evidence="5">Sex-regulated protein janus-B</fullName>
    </recommendedName>
</protein>
<evidence type="ECO:0000313" key="9">
    <source>
        <dbReference type="RefSeq" id="XP_016980201.1"/>
    </source>
</evidence>
<proteinExistence type="inferred from homology"/>
<keyword evidence="4" id="KW-0726">Sexual differentiation</keyword>
<dbReference type="SUPFAM" id="SSF143724">
    <property type="entry name" value="PHP14-like"/>
    <property type="match status" value="1"/>
</dbReference>
<organism evidence="9">
    <name type="scientific">Drosophila rhopaloa</name>
    <name type="common">Fruit fly</name>
    <dbReference type="NCBI Taxonomy" id="1041015"/>
    <lineage>
        <taxon>Eukaryota</taxon>
        <taxon>Metazoa</taxon>
        <taxon>Ecdysozoa</taxon>
        <taxon>Arthropoda</taxon>
        <taxon>Hexapoda</taxon>
        <taxon>Insecta</taxon>
        <taxon>Pterygota</taxon>
        <taxon>Neoptera</taxon>
        <taxon>Endopterygota</taxon>
        <taxon>Diptera</taxon>
        <taxon>Brachycera</taxon>
        <taxon>Muscomorpha</taxon>
        <taxon>Ephydroidea</taxon>
        <taxon>Drosophilidae</taxon>
        <taxon>Drosophila</taxon>
        <taxon>Sophophora</taxon>
    </lineage>
</organism>
<dbReference type="GO" id="GO:0101006">
    <property type="term" value="F:protein histidine phosphatase activity"/>
    <property type="evidence" value="ECO:0007669"/>
    <property type="project" value="TreeGrafter"/>
</dbReference>
<dbReference type="InterPro" id="IPR007702">
    <property type="entry name" value="Janus"/>
</dbReference>
<dbReference type="OrthoDB" id="10249612at2759"/>
<dbReference type="RefSeq" id="XP_016980201.1">
    <property type="nucleotide sequence ID" value="XM_017124712.1"/>
</dbReference>
<dbReference type="GO" id="GO:0005829">
    <property type="term" value="C:cytosol"/>
    <property type="evidence" value="ECO:0007669"/>
    <property type="project" value="TreeGrafter"/>
</dbReference>
<reference evidence="8" key="1">
    <citation type="journal article" date="2021" name="Elife">
        <title>Highly contiguous assemblies of 101 drosophilid genomes.</title>
        <authorList>
            <person name="Kim B.Y."/>
            <person name="Wang J.R."/>
            <person name="Miller D.E."/>
            <person name="Barmina O."/>
            <person name="Delaney E."/>
            <person name="Thompson A."/>
            <person name="Comeault A.A."/>
            <person name="Peede D."/>
            <person name="D'Agostino E.R."/>
            <person name="Pelaez J."/>
            <person name="Aguilar J.M."/>
            <person name="Haji D."/>
            <person name="Matsunaga T."/>
            <person name="Armstrong E.E."/>
            <person name="Zych M."/>
            <person name="Ogawa Y."/>
            <person name="Stamenkovic-Radak M."/>
            <person name="Jelic M."/>
            <person name="Veselinovic M.S."/>
            <person name="Tanaskovic M."/>
            <person name="Eric P."/>
            <person name="Gao J.J."/>
            <person name="Katoh T.K."/>
            <person name="Toda M.J."/>
            <person name="Watabe H."/>
            <person name="Watada M."/>
            <person name="Davis J.S."/>
            <person name="Moyle L.C."/>
            <person name="Manoli G."/>
            <person name="Bertolini E."/>
            <person name="Kostal V."/>
            <person name="Hawley R.S."/>
            <person name="Takahashi A."/>
            <person name="Jones C.D."/>
            <person name="Price D.K."/>
            <person name="Whiteman N."/>
            <person name="Kopp A."/>
            <person name="Matute D.R."/>
            <person name="Petrov D.A."/>
        </authorList>
    </citation>
    <scope>NUCLEOTIDE SEQUENCE [LARGE SCALE GENOMIC DNA]</scope>
</reference>
<dbReference type="Proteomes" id="UP001652680">
    <property type="component" value="Unassembled WGS sequence"/>
</dbReference>
<dbReference type="PANTHER" id="PTHR12258:SF5">
    <property type="entry name" value="BCDNA.GH02250-RELATED"/>
    <property type="match status" value="1"/>
</dbReference>
<evidence type="ECO:0000256" key="3">
    <source>
        <dbReference type="ARBA" id="ARBA00022782"/>
    </source>
</evidence>
<comment type="function">
    <text evidence="1">JanA and janB regulate somatic sex differentiation.</text>
</comment>
<evidence type="ECO:0000256" key="4">
    <source>
        <dbReference type="ARBA" id="ARBA00022928"/>
    </source>
</evidence>
<dbReference type="FunFam" id="3.50.20.20:FF:000002">
    <property type="entry name" value="Sex-regulated protein janus-B"/>
    <property type="match status" value="1"/>
</dbReference>
<keyword evidence="8" id="KW-1185">Reference proteome</keyword>
<evidence type="ECO:0000256" key="2">
    <source>
        <dbReference type="ARBA" id="ARBA00010971"/>
    </source>
</evidence>
<keyword evidence="3" id="KW-0221">Differentiation</keyword>
<accession>A0A6P4F4D3</accession>
<name>A0A6P4F4D3_DRORH</name>
<evidence type="ECO:0000256" key="1">
    <source>
        <dbReference type="ARBA" id="ARBA00002508"/>
    </source>
</evidence>
<sequence>MKNLNLLAPISHFVKPLRRQSVSRVNALLINVPRVQISQGKNNYLLMVIHMHGLTRFGRTIVRGSDTKDHETIFEETKEEMDEIGICTKCLGGGFIKNKEEKKFIKIYGCCKTFGEAPHGRTKDILLSWTKYQHFNIILPKKNLNAYEE</sequence>
<dbReference type="GO" id="GO:0007548">
    <property type="term" value="P:sex differentiation"/>
    <property type="evidence" value="ECO:0007669"/>
    <property type="project" value="UniProtKB-KW"/>
</dbReference>
<evidence type="ECO:0000313" key="7">
    <source>
        <dbReference type="EnsemblMetazoa" id="XP_016980201.1"/>
    </source>
</evidence>
<feature type="active site" description="Proton acceptor" evidence="6">
    <location>
        <position position="70"/>
    </location>
</feature>
<evidence type="ECO:0000313" key="8">
    <source>
        <dbReference type="Proteomes" id="UP001652680"/>
    </source>
</evidence>
<reference evidence="9" key="2">
    <citation type="submission" date="2025-04" db="UniProtKB">
        <authorList>
            <consortium name="RefSeq"/>
        </authorList>
    </citation>
    <scope>IDENTIFICATION</scope>
</reference>
<dbReference type="Gene3D" id="3.50.20.20">
    <property type="entry name" value="Janus/Ocnus"/>
    <property type="match status" value="1"/>
</dbReference>
<dbReference type="GeneID" id="108045396"/>
<dbReference type="PANTHER" id="PTHR12258">
    <property type="entry name" value="JANUS-A/JANUS-B"/>
    <property type="match status" value="1"/>
</dbReference>
<evidence type="ECO:0000256" key="6">
    <source>
        <dbReference type="PIRSR" id="PIRSR607702-1"/>
    </source>
</evidence>
<dbReference type="AlphaFoldDB" id="A0A6P4F4D3"/>
<dbReference type="GO" id="GO:0030154">
    <property type="term" value="P:cell differentiation"/>
    <property type="evidence" value="ECO:0007669"/>
    <property type="project" value="UniProtKB-KW"/>
</dbReference>
<comment type="similarity">
    <text evidence="2">Belongs to the janus family.</text>
</comment>
<gene>
    <name evidence="9" type="primary">LOC108045396</name>
    <name evidence="7" type="synonym">108045396</name>
</gene>
<dbReference type="EnsemblMetazoa" id="XM_017124712.2">
    <property type="protein sequence ID" value="XP_016980201.1"/>
    <property type="gene ID" value="LOC108045396"/>
</dbReference>
<dbReference type="InterPro" id="IPR038596">
    <property type="entry name" value="Janus_sf"/>
</dbReference>
<dbReference type="Pfam" id="PF05005">
    <property type="entry name" value="Ocnus"/>
    <property type="match status" value="1"/>
</dbReference>